<dbReference type="SMART" id="SM00856">
    <property type="entry name" value="PMEI"/>
    <property type="match status" value="1"/>
</dbReference>
<dbReference type="InterPro" id="IPR006501">
    <property type="entry name" value="Pectinesterase_inhib_dom"/>
</dbReference>
<evidence type="ECO:0000256" key="2">
    <source>
        <dbReference type="ARBA" id="ARBA00007786"/>
    </source>
</evidence>
<keyword evidence="10" id="KW-1185">Reference proteome</keyword>
<accession>A0A1S2Y531</accession>
<dbReference type="InterPro" id="IPR035513">
    <property type="entry name" value="Invertase/methylesterase_inhib"/>
</dbReference>
<feature type="transmembrane region" description="Helical" evidence="8">
    <location>
        <begin position="38"/>
        <end position="61"/>
    </location>
</feature>
<dbReference type="eggNOG" id="ENOG502RYZ1">
    <property type="taxonomic scope" value="Eukaryota"/>
</dbReference>
<evidence type="ECO:0000256" key="5">
    <source>
        <dbReference type="ARBA" id="ARBA00023157"/>
    </source>
</evidence>
<dbReference type="STRING" id="3827.A0A1S2Y531"/>
<dbReference type="GO" id="GO:0030599">
    <property type="term" value="F:pectinesterase activity"/>
    <property type="evidence" value="ECO:0007669"/>
    <property type="project" value="UniProtKB-EC"/>
</dbReference>
<gene>
    <name evidence="11" type="primary">LOC101494170</name>
</gene>
<evidence type="ECO:0000256" key="4">
    <source>
        <dbReference type="ARBA" id="ARBA00022729"/>
    </source>
</evidence>
<dbReference type="SUPFAM" id="SSF101148">
    <property type="entry name" value="Plant invertase/pectin methylesterase inhibitor"/>
    <property type="match status" value="1"/>
</dbReference>
<protein>
    <recommendedName>
        <fullName evidence="3">pectinesterase</fullName>
        <ecNumber evidence="3">3.1.1.11</ecNumber>
    </recommendedName>
</protein>
<dbReference type="PANTHER" id="PTHR31080">
    <property type="entry name" value="PECTINESTERASE INHIBITOR-LIKE"/>
    <property type="match status" value="1"/>
</dbReference>
<keyword evidence="5" id="KW-1015">Disulfide bond</keyword>
<dbReference type="NCBIfam" id="TIGR01614">
    <property type="entry name" value="PME_inhib"/>
    <property type="match status" value="1"/>
</dbReference>
<organism evidence="10 11">
    <name type="scientific">Cicer arietinum</name>
    <name type="common">Chickpea</name>
    <name type="synonym">Garbanzo</name>
    <dbReference type="NCBI Taxonomy" id="3827"/>
    <lineage>
        <taxon>Eukaryota</taxon>
        <taxon>Viridiplantae</taxon>
        <taxon>Streptophyta</taxon>
        <taxon>Embryophyta</taxon>
        <taxon>Tracheophyta</taxon>
        <taxon>Spermatophyta</taxon>
        <taxon>Magnoliopsida</taxon>
        <taxon>eudicotyledons</taxon>
        <taxon>Gunneridae</taxon>
        <taxon>Pentapetalae</taxon>
        <taxon>rosids</taxon>
        <taxon>fabids</taxon>
        <taxon>Fabales</taxon>
        <taxon>Fabaceae</taxon>
        <taxon>Papilionoideae</taxon>
        <taxon>50 kb inversion clade</taxon>
        <taxon>NPAAA clade</taxon>
        <taxon>Hologalegina</taxon>
        <taxon>IRL clade</taxon>
        <taxon>Cicereae</taxon>
        <taxon>Cicer</taxon>
    </lineage>
</organism>
<feature type="domain" description="Pectinesterase inhibitor" evidence="9">
    <location>
        <begin position="74"/>
        <end position="221"/>
    </location>
</feature>
<evidence type="ECO:0000256" key="3">
    <source>
        <dbReference type="ARBA" id="ARBA00013229"/>
    </source>
</evidence>
<dbReference type="FunFam" id="1.20.140.40:FF:000010">
    <property type="entry name" value="Pectinesterase"/>
    <property type="match status" value="1"/>
</dbReference>
<dbReference type="GeneID" id="101494170"/>
<comment type="similarity">
    <text evidence="2">In the C-terminal section; belongs to the pectinesterase family.</text>
</comment>
<keyword evidence="6" id="KW-0325">Glycoprotein</keyword>
<comment type="similarity">
    <text evidence="1">In the N-terminal section; belongs to the PMEI family.</text>
</comment>
<dbReference type="PaxDb" id="3827-XP_004499429.1"/>
<dbReference type="AlphaFoldDB" id="A0A1S2Y531"/>
<evidence type="ECO:0000256" key="1">
    <source>
        <dbReference type="ARBA" id="ARBA00006027"/>
    </source>
</evidence>
<keyword evidence="8" id="KW-0472">Membrane</keyword>
<dbReference type="GO" id="GO:0004857">
    <property type="term" value="F:enzyme inhibitor activity"/>
    <property type="evidence" value="ECO:0007669"/>
    <property type="project" value="InterPro"/>
</dbReference>
<reference evidence="10" key="1">
    <citation type="journal article" date="2013" name="Nat. Biotechnol.">
        <title>Draft genome sequence of chickpea (Cicer arietinum) provides a resource for trait improvement.</title>
        <authorList>
            <person name="Varshney R.K."/>
            <person name="Song C."/>
            <person name="Saxena R.K."/>
            <person name="Azam S."/>
            <person name="Yu S."/>
            <person name="Sharpe A.G."/>
            <person name="Cannon S."/>
            <person name="Baek J."/>
            <person name="Rosen B.D."/>
            <person name="Tar'an B."/>
            <person name="Millan T."/>
            <person name="Zhang X."/>
            <person name="Ramsay L.D."/>
            <person name="Iwata A."/>
            <person name="Wang Y."/>
            <person name="Nelson W."/>
            <person name="Farmer A.D."/>
            <person name="Gaur P.M."/>
            <person name="Soderlund C."/>
            <person name="Penmetsa R.V."/>
            <person name="Xu C."/>
            <person name="Bharti A.K."/>
            <person name="He W."/>
            <person name="Winter P."/>
            <person name="Zhao S."/>
            <person name="Hane J.K."/>
            <person name="Carrasquilla-Garcia N."/>
            <person name="Condie J.A."/>
            <person name="Upadhyaya H.D."/>
            <person name="Luo M.C."/>
            <person name="Thudi M."/>
            <person name="Gowda C.L."/>
            <person name="Singh N.P."/>
            <person name="Lichtenzveig J."/>
            <person name="Gali K.K."/>
            <person name="Rubio J."/>
            <person name="Nadarajan N."/>
            <person name="Dolezel J."/>
            <person name="Bansal K.C."/>
            <person name="Xu X."/>
            <person name="Edwards D."/>
            <person name="Zhang G."/>
            <person name="Kahl G."/>
            <person name="Gil J."/>
            <person name="Singh K.B."/>
            <person name="Datta S.K."/>
            <person name="Jackson S.A."/>
            <person name="Wang J."/>
            <person name="Cook D.R."/>
        </authorList>
    </citation>
    <scope>NUCLEOTIDE SEQUENCE [LARGE SCALE GENOMIC DNA]</scope>
    <source>
        <strain evidence="10">cv. CDC Frontier</strain>
    </source>
</reference>
<keyword evidence="4" id="KW-0732">Signal</keyword>
<proteinExistence type="inferred from homology"/>
<dbReference type="InterPro" id="IPR051955">
    <property type="entry name" value="PME_Inhibitor"/>
</dbReference>
<keyword evidence="8" id="KW-1133">Transmembrane helix</keyword>
<dbReference type="PANTHER" id="PTHR31080:SF303">
    <property type="entry name" value="PECTINESTERASE 1-LIKE"/>
    <property type="match status" value="1"/>
</dbReference>
<dbReference type="RefSeq" id="XP_004499429.1">
    <property type="nucleotide sequence ID" value="XM_004499372.3"/>
</dbReference>
<name>A0A1S2Y531_CICAR</name>
<evidence type="ECO:0000313" key="10">
    <source>
        <dbReference type="Proteomes" id="UP000087171"/>
    </source>
</evidence>
<evidence type="ECO:0000256" key="6">
    <source>
        <dbReference type="ARBA" id="ARBA00023180"/>
    </source>
</evidence>
<dbReference type="Gene3D" id="1.20.140.40">
    <property type="entry name" value="Invertase/pectin methylesterase inhibitor family protein"/>
    <property type="match status" value="1"/>
</dbReference>
<dbReference type="KEGG" id="cam:101494170"/>
<evidence type="ECO:0000256" key="8">
    <source>
        <dbReference type="SAM" id="Phobius"/>
    </source>
</evidence>
<evidence type="ECO:0000256" key="7">
    <source>
        <dbReference type="ARBA" id="ARBA00038471"/>
    </source>
</evidence>
<dbReference type="Proteomes" id="UP000087171">
    <property type="component" value="Chromosome Ca5"/>
</dbReference>
<sequence>MDSLKIFKGYDKVEHKHDNLEDQQIQPQHHLHKISKPLITTISIIIITILFLTLTLSFTLFHHQTNTESQNPLNSPNSIRSICNVTRFPDSCFTALSSSNQNPTDSKTILKLSLRSSIDELTKLASSLGANSNGNALGDCKEQIDDAVSRLNDSVSTVTNGTVNLTDVEINDIQTWVSAALTDQETCVDGLEEAGFSLGTVDKVKKMMKKSNEYTSNSLAIVANIRNLFH</sequence>
<dbReference type="EC" id="3.1.1.11" evidence="3"/>
<dbReference type="OrthoDB" id="1670832at2759"/>
<evidence type="ECO:0000313" key="11">
    <source>
        <dbReference type="RefSeq" id="XP_004499429.1"/>
    </source>
</evidence>
<dbReference type="Pfam" id="PF04043">
    <property type="entry name" value="PMEI"/>
    <property type="match status" value="1"/>
</dbReference>
<reference evidence="11" key="2">
    <citation type="submission" date="2025-08" db="UniProtKB">
        <authorList>
            <consortium name="RefSeq"/>
        </authorList>
    </citation>
    <scope>IDENTIFICATION</scope>
    <source>
        <tissue evidence="11">Etiolated seedlings</tissue>
    </source>
</reference>
<dbReference type="CDD" id="cd15798">
    <property type="entry name" value="PMEI-like_3"/>
    <property type="match status" value="1"/>
</dbReference>
<comment type="similarity">
    <text evidence="7">Belongs to the PMEI family.</text>
</comment>
<evidence type="ECO:0000259" key="9">
    <source>
        <dbReference type="SMART" id="SM00856"/>
    </source>
</evidence>
<keyword evidence="8" id="KW-0812">Transmembrane</keyword>